<dbReference type="PANTHER" id="PTHR43390">
    <property type="entry name" value="SIGNAL PEPTIDASE I"/>
    <property type="match status" value="1"/>
</dbReference>
<evidence type="ECO:0000256" key="7">
    <source>
        <dbReference type="RuleBase" id="RU362042"/>
    </source>
</evidence>
<feature type="region of interest" description="Disordered" evidence="8">
    <location>
        <begin position="1"/>
        <end position="20"/>
    </location>
</feature>
<dbReference type="EC" id="3.4.21.89" evidence="3 7"/>
<dbReference type="CDD" id="cd06530">
    <property type="entry name" value="S26_SPase_I"/>
    <property type="match status" value="2"/>
</dbReference>
<comment type="catalytic activity">
    <reaction evidence="1 7">
        <text>Cleavage of hydrophobic, N-terminal signal or leader sequences from secreted and periplasmic proteins.</text>
        <dbReference type="EC" id="3.4.21.89"/>
    </reaction>
</comment>
<evidence type="ECO:0000256" key="2">
    <source>
        <dbReference type="ARBA" id="ARBA00009370"/>
    </source>
</evidence>
<keyword evidence="11" id="KW-1185">Reference proteome</keyword>
<comment type="subcellular location">
    <subcellularLocation>
        <location evidence="7">Membrane</location>
        <topology evidence="7">Single-pass type II membrane protein</topology>
    </subcellularLocation>
</comment>
<evidence type="ECO:0000256" key="3">
    <source>
        <dbReference type="ARBA" id="ARBA00013208"/>
    </source>
</evidence>
<dbReference type="SUPFAM" id="SSF51306">
    <property type="entry name" value="LexA/Signal peptidase"/>
    <property type="match status" value="2"/>
</dbReference>
<dbReference type="InterPro" id="IPR036286">
    <property type="entry name" value="LexA/Signal_pep-like_sf"/>
</dbReference>
<dbReference type="Pfam" id="PF10502">
    <property type="entry name" value="Peptidase_S26"/>
    <property type="match status" value="1"/>
</dbReference>
<evidence type="ECO:0000259" key="9">
    <source>
        <dbReference type="Pfam" id="PF10502"/>
    </source>
</evidence>
<evidence type="ECO:0000256" key="1">
    <source>
        <dbReference type="ARBA" id="ARBA00000677"/>
    </source>
</evidence>
<evidence type="ECO:0000313" key="10">
    <source>
        <dbReference type="EMBL" id="ODA30368.1"/>
    </source>
</evidence>
<feature type="domain" description="Peptidase S26" evidence="9">
    <location>
        <begin position="122"/>
        <end position="190"/>
    </location>
</feature>
<comment type="caution">
    <text evidence="10">The sequence shown here is derived from an EMBL/GenBank/DDBJ whole genome shotgun (WGS) entry which is preliminary data.</text>
</comment>
<dbReference type="Proteomes" id="UP000094828">
    <property type="component" value="Unassembled WGS sequence"/>
</dbReference>
<evidence type="ECO:0000313" key="11">
    <source>
        <dbReference type="Proteomes" id="UP000094828"/>
    </source>
</evidence>
<dbReference type="InterPro" id="IPR019533">
    <property type="entry name" value="Peptidase_S26"/>
</dbReference>
<evidence type="ECO:0000256" key="5">
    <source>
        <dbReference type="ARBA" id="ARBA00022801"/>
    </source>
</evidence>
<dbReference type="PANTHER" id="PTHR43390:SF1">
    <property type="entry name" value="CHLOROPLAST PROCESSING PEPTIDASE"/>
    <property type="match status" value="1"/>
</dbReference>
<gene>
    <name evidence="10" type="ORF">A6X21_00345</name>
</gene>
<dbReference type="PROSITE" id="PS00760">
    <property type="entry name" value="SPASE_I_2"/>
    <property type="match status" value="1"/>
</dbReference>
<feature type="active site" evidence="6">
    <location>
        <position position="158"/>
    </location>
</feature>
<dbReference type="InterPro" id="IPR019757">
    <property type="entry name" value="Pept_S26A_signal_pept_1_Lys-AS"/>
</dbReference>
<dbReference type="GO" id="GO:0006465">
    <property type="term" value="P:signal peptide processing"/>
    <property type="evidence" value="ECO:0007669"/>
    <property type="project" value="InterPro"/>
</dbReference>
<comment type="similarity">
    <text evidence="2 7">Belongs to the peptidase S26 family.</text>
</comment>
<sequence>MFQTSTHDRNRRSPQPMVTTFGHGPLRTTVECVVALLLAVLLFRTFVAEGFMISTGSMAPTLLGFHKRVACPKCGELFAYGTAWDESANHLAASSSEFEVEQSICPNCSQQGIDLSHVPRNHGDQLLVNKQAYLWSSPQRWEIAVFRNPNLPTEAYVKRIVGLPGEAVSIRNGDLWINGEIARKPLAVQRTMWIPVYHQEHRPTHDTSFQDRWVSTDGWLEPTSNLRGWRSSPTTFLFREQTAGGATEALPAISSDSEQNTTSQPAGQTAVAAESSISWIEYQHWVRSGGTHITTVTLEEWPSDLQLATLPPSGLKYDSKTKKLSSFGVLPDDVVSFLKTNSQNLVFLQAINKLKAASHLAPITDSYGYNLAANSMEPNSVRDIAFVGELSLPQDQGRFFIQLTDGLERYTLDFDSQRESVRLFLEGTDRPLRVGPWSPPERGQSVRIEASMIDRQVALAIDGHEVFPAWPISAVPPGAESPRSPVRFGALSGTVRISNPTLFRDVFYTFQRSRHAVNRPYPLGPEEYFVLGDNSPVSHDSRQWEKPGVHRKLLVGKPFLVHLPSQPGRLKIGDQEWLLRLPDFDRVRFLR</sequence>
<dbReference type="GO" id="GO:0004252">
    <property type="term" value="F:serine-type endopeptidase activity"/>
    <property type="evidence" value="ECO:0007669"/>
    <property type="project" value="InterPro"/>
</dbReference>
<dbReference type="AlphaFoldDB" id="A0A1C3EAW5"/>
<name>A0A1C3EAW5_9PLAN</name>
<keyword evidence="7" id="KW-0645">Protease</keyword>
<dbReference type="STRING" id="1841610.A6X21_00345"/>
<reference evidence="10 11" key="1">
    <citation type="submission" date="2016-05" db="EMBL/GenBank/DDBJ databases">
        <title>Genomic and physiological characterization of Planctopirus sp. isolated from fresh water lake.</title>
        <authorList>
            <person name="Subhash Y."/>
            <person name="Ramana C."/>
        </authorList>
    </citation>
    <scope>NUCLEOTIDE SEQUENCE [LARGE SCALE GENOMIC DNA]</scope>
    <source>
        <strain evidence="10 11">JC280</strain>
    </source>
</reference>
<proteinExistence type="inferred from homology"/>
<dbReference type="EMBL" id="LYDR01000110">
    <property type="protein sequence ID" value="ODA30368.1"/>
    <property type="molecule type" value="Genomic_DNA"/>
</dbReference>
<keyword evidence="5 7" id="KW-0378">Hydrolase</keyword>
<dbReference type="GO" id="GO:0016020">
    <property type="term" value="C:membrane"/>
    <property type="evidence" value="ECO:0007669"/>
    <property type="project" value="UniProtKB-SubCell"/>
</dbReference>
<dbReference type="GO" id="GO:0009003">
    <property type="term" value="F:signal peptidase activity"/>
    <property type="evidence" value="ECO:0007669"/>
    <property type="project" value="UniProtKB-EC"/>
</dbReference>
<dbReference type="NCBIfam" id="TIGR02227">
    <property type="entry name" value="sigpep_I_bact"/>
    <property type="match status" value="1"/>
</dbReference>
<evidence type="ECO:0000256" key="8">
    <source>
        <dbReference type="SAM" id="MobiDB-lite"/>
    </source>
</evidence>
<evidence type="ECO:0000256" key="4">
    <source>
        <dbReference type="ARBA" id="ARBA00019232"/>
    </source>
</evidence>
<dbReference type="PROSITE" id="PS00761">
    <property type="entry name" value="SPASE_I_3"/>
    <property type="match status" value="1"/>
</dbReference>
<feature type="active site" evidence="6">
    <location>
        <position position="57"/>
    </location>
</feature>
<dbReference type="Gene3D" id="2.10.109.10">
    <property type="entry name" value="Umud Fragment, subunit A"/>
    <property type="match status" value="2"/>
</dbReference>
<organism evidence="10 11">
    <name type="scientific">Planctopirus hydrillae</name>
    <dbReference type="NCBI Taxonomy" id="1841610"/>
    <lineage>
        <taxon>Bacteria</taxon>
        <taxon>Pseudomonadati</taxon>
        <taxon>Planctomycetota</taxon>
        <taxon>Planctomycetia</taxon>
        <taxon>Planctomycetales</taxon>
        <taxon>Planctomycetaceae</taxon>
        <taxon>Planctopirus</taxon>
    </lineage>
</organism>
<dbReference type="InterPro" id="IPR000223">
    <property type="entry name" value="Pept_S26A_signal_pept_1"/>
</dbReference>
<dbReference type="InterPro" id="IPR019758">
    <property type="entry name" value="Pept_S26A_signal_pept_1_CS"/>
</dbReference>
<dbReference type="OrthoDB" id="9802919at2"/>
<protein>
    <recommendedName>
        <fullName evidence="4 7">Signal peptidase I</fullName>
        <ecNumber evidence="3 7">3.4.21.89</ecNumber>
    </recommendedName>
</protein>
<accession>A0A1C3EAW5</accession>
<dbReference type="PRINTS" id="PR00727">
    <property type="entry name" value="LEADERPTASE"/>
</dbReference>
<evidence type="ECO:0000256" key="6">
    <source>
        <dbReference type="PIRSR" id="PIRSR600223-1"/>
    </source>
</evidence>